<dbReference type="eggNOG" id="KOG1838">
    <property type="taxonomic scope" value="Eukaryota"/>
</dbReference>
<dbReference type="Gene3D" id="3.40.50.1820">
    <property type="entry name" value="alpha/beta hydrolase"/>
    <property type="match status" value="1"/>
</dbReference>
<dbReference type="SUPFAM" id="SSF53474">
    <property type="entry name" value="alpha/beta-Hydrolases"/>
    <property type="match status" value="1"/>
</dbReference>
<dbReference type="VEuPathDB" id="FungiDB:SCHCODRAFT_02608591"/>
<dbReference type="HOGENOM" id="CLU_032487_1_1_1"/>
<dbReference type="ESTHER" id="schcm-d8pug6">
    <property type="family name" value="abh_upf0017"/>
</dbReference>
<keyword evidence="4" id="KW-1185">Reference proteome</keyword>
<evidence type="ECO:0000256" key="1">
    <source>
        <dbReference type="ARBA" id="ARBA00010884"/>
    </source>
</evidence>
<dbReference type="InterPro" id="IPR029058">
    <property type="entry name" value="AB_hydrolase_fold"/>
</dbReference>
<dbReference type="Pfam" id="PF00561">
    <property type="entry name" value="Abhydrolase_1"/>
    <property type="match status" value="1"/>
</dbReference>
<evidence type="ECO:0000313" key="4">
    <source>
        <dbReference type="Proteomes" id="UP000007431"/>
    </source>
</evidence>
<evidence type="ECO:0000259" key="2">
    <source>
        <dbReference type="Pfam" id="PF00561"/>
    </source>
</evidence>
<dbReference type="KEGG" id="scm:SCHCO_02608591"/>
<organism evidence="4">
    <name type="scientific">Schizophyllum commune (strain H4-8 / FGSC 9210)</name>
    <name type="common">Split gill fungus</name>
    <dbReference type="NCBI Taxonomy" id="578458"/>
    <lineage>
        <taxon>Eukaryota</taxon>
        <taxon>Fungi</taxon>
        <taxon>Dikarya</taxon>
        <taxon>Basidiomycota</taxon>
        <taxon>Agaricomycotina</taxon>
        <taxon>Agaricomycetes</taxon>
        <taxon>Agaricomycetidae</taxon>
        <taxon>Agaricales</taxon>
        <taxon>Schizophyllaceae</taxon>
        <taxon>Schizophyllum</taxon>
    </lineage>
</organism>
<proteinExistence type="inferred from homology"/>
<dbReference type="OrthoDB" id="5954035at2759"/>
<reference evidence="3 4" key="1">
    <citation type="journal article" date="2010" name="Nat. Biotechnol.">
        <title>Genome sequence of the model mushroom Schizophyllum commune.</title>
        <authorList>
            <person name="Ohm R.A."/>
            <person name="de Jong J.F."/>
            <person name="Lugones L.G."/>
            <person name="Aerts A."/>
            <person name="Kothe E."/>
            <person name="Stajich J.E."/>
            <person name="de Vries R.P."/>
            <person name="Record E."/>
            <person name="Levasseur A."/>
            <person name="Baker S.E."/>
            <person name="Bartholomew K.A."/>
            <person name="Coutinho P.M."/>
            <person name="Erdmann S."/>
            <person name="Fowler T.J."/>
            <person name="Gathman A.C."/>
            <person name="Lombard V."/>
            <person name="Henrissat B."/>
            <person name="Knabe N."/>
            <person name="Kuees U."/>
            <person name="Lilly W.W."/>
            <person name="Lindquist E."/>
            <person name="Lucas S."/>
            <person name="Magnuson J.K."/>
            <person name="Piumi F."/>
            <person name="Raudaskoski M."/>
            <person name="Salamov A."/>
            <person name="Schmutz J."/>
            <person name="Schwarze F.W.M.R."/>
            <person name="vanKuyk P.A."/>
            <person name="Horton J.S."/>
            <person name="Grigoriev I.V."/>
            <person name="Woesten H.A.B."/>
        </authorList>
    </citation>
    <scope>NUCLEOTIDE SEQUENCE [LARGE SCALE GENOMIC DNA]</scope>
    <source>
        <strain evidence="4">H4-8 / FGSC 9210</strain>
    </source>
</reference>
<dbReference type="InParanoid" id="D8PUG6"/>
<dbReference type="Proteomes" id="UP000007431">
    <property type="component" value="Unassembled WGS sequence"/>
</dbReference>
<dbReference type="InterPro" id="IPR050960">
    <property type="entry name" value="AB_hydrolase_4_sf"/>
</dbReference>
<dbReference type="GO" id="GO:0051792">
    <property type="term" value="P:medium-chain fatty acid biosynthetic process"/>
    <property type="evidence" value="ECO:0007669"/>
    <property type="project" value="TreeGrafter"/>
</dbReference>
<name>D8PUG6_SCHCM</name>
<dbReference type="InterPro" id="IPR000073">
    <property type="entry name" value="AB_hydrolase_1"/>
</dbReference>
<dbReference type="RefSeq" id="XP_003035618.1">
    <property type="nucleotide sequence ID" value="XM_003035572.1"/>
</dbReference>
<dbReference type="OMA" id="MMTTSWG"/>
<sequence>MGISWSSASTATTIHYAEKPALIPVREEGDAAQGEGELDLRTLVEKRCPSLHKPFVPAWWLPNGHAQTLYCVLGDFTKSDKMRYRREFIRMKEGGTVALDWAPIDQDSLPADTPIIVVKHGLTGGSYEAYVRSILYTATKPKSEGGLGYRAVVCNFRGCAGTPVTSSQLYSAGYTDDLRQEVMYIRHLYPHAPLLGIGFSLGANVLTRYLAQDGEHSRLVSGCALACPWDLASNSDGLVSTFLGTNVYSKGMARNLLRLVARHREALKKDPNHPAAQLVDQVLALRHPTLEGFDEVITSKIGGPPPEWPFPSARAYYTHCSSHHVVKDIRVPFLAINAADDPVVTRVPMDGGGNGMVVMALTPYGGHLGWFEGVGALPGQTTRWVREPVLEWMRMCGEGVVHEKLTRKERRVYVDEEGWVREEGSEHLGCRRIEGGGIIDGSKQQNVGEEGMLQGL</sequence>
<protein>
    <recommendedName>
        <fullName evidence="2">AB hydrolase-1 domain-containing protein</fullName>
    </recommendedName>
</protein>
<dbReference type="PANTHER" id="PTHR10794">
    <property type="entry name" value="ABHYDROLASE DOMAIN-CONTAINING PROTEIN"/>
    <property type="match status" value="1"/>
</dbReference>
<dbReference type="GO" id="GO:0047372">
    <property type="term" value="F:monoacylglycerol lipase activity"/>
    <property type="evidence" value="ECO:0007669"/>
    <property type="project" value="TreeGrafter"/>
</dbReference>
<comment type="similarity">
    <text evidence="1">Belongs to the AB hydrolase superfamily. AB hydrolase 4 family.</text>
</comment>
<dbReference type="EMBL" id="GL377303">
    <property type="protein sequence ID" value="EFJ00716.1"/>
    <property type="molecule type" value="Genomic_DNA"/>
</dbReference>
<dbReference type="GeneID" id="9587192"/>
<dbReference type="GO" id="GO:0008126">
    <property type="term" value="F:acetylesterase activity"/>
    <property type="evidence" value="ECO:0007669"/>
    <property type="project" value="TreeGrafter"/>
</dbReference>
<accession>D8PUG6</accession>
<gene>
    <name evidence="3" type="ORF">SCHCODRAFT_65243</name>
</gene>
<dbReference type="AlphaFoldDB" id="D8PUG6"/>
<dbReference type="PANTHER" id="PTHR10794:SF63">
    <property type="entry name" value="ALPHA_BETA HYDROLASE 1, ISOFORM A"/>
    <property type="match status" value="1"/>
</dbReference>
<evidence type="ECO:0000313" key="3">
    <source>
        <dbReference type="EMBL" id="EFJ00716.1"/>
    </source>
</evidence>
<feature type="domain" description="AB hydrolase-1" evidence="2">
    <location>
        <begin position="114"/>
        <end position="344"/>
    </location>
</feature>
<dbReference type="GO" id="GO:0051793">
    <property type="term" value="P:medium-chain fatty acid catabolic process"/>
    <property type="evidence" value="ECO:0007669"/>
    <property type="project" value="TreeGrafter"/>
</dbReference>